<evidence type="ECO:0000313" key="3">
    <source>
        <dbReference type="Proteomes" id="UP000239480"/>
    </source>
</evidence>
<dbReference type="Gene3D" id="1.10.238.160">
    <property type="match status" value="1"/>
</dbReference>
<protein>
    <submittedName>
        <fullName evidence="2">AlpA family transcriptional regulator</fullName>
    </submittedName>
</protein>
<accession>A0A2T0RDQ1</accession>
<dbReference type="EMBL" id="PVTD01000025">
    <property type="protein sequence ID" value="PRY19292.1"/>
    <property type="molecule type" value="Genomic_DNA"/>
</dbReference>
<reference evidence="2 3" key="1">
    <citation type="submission" date="2018-03" db="EMBL/GenBank/DDBJ databases">
        <title>Genomic Encyclopedia of Archaeal and Bacterial Type Strains, Phase II (KMG-II): from individual species to whole genera.</title>
        <authorList>
            <person name="Goeker M."/>
        </authorList>
    </citation>
    <scope>NUCLEOTIDE SEQUENCE [LARGE SCALE GENOMIC DNA]</scope>
    <source>
        <strain evidence="2 3">DSM 29328</strain>
    </source>
</reference>
<keyword evidence="3" id="KW-1185">Reference proteome</keyword>
<proteinExistence type="predicted"/>
<dbReference type="Proteomes" id="UP000239480">
    <property type="component" value="Unassembled WGS sequence"/>
</dbReference>
<sequence>MKEFAKEHFGSAAETAIPPDTAHSTAYDTVVSADQIAEWFGVTVGTVWYWNRSLPDFPKPFNISRRCTRWKKAEINDWFERCRTT</sequence>
<evidence type="ECO:0000313" key="2">
    <source>
        <dbReference type="EMBL" id="PRY19292.1"/>
    </source>
</evidence>
<feature type="region of interest" description="Disordered" evidence="1">
    <location>
        <begin position="1"/>
        <end position="20"/>
    </location>
</feature>
<evidence type="ECO:0000256" key="1">
    <source>
        <dbReference type="SAM" id="MobiDB-lite"/>
    </source>
</evidence>
<gene>
    <name evidence="2" type="ORF">CLV78_1258</name>
</gene>
<dbReference type="SUPFAM" id="SSF46955">
    <property type="entry name" value="Putative DNA-binding domain"/>
    <property type="match status" value="1"/>
</dbReference>
<dbReference type="RefSeq" id="WP_106208566.1">
    <property type="nucleotide sequence ID" value="NZ_PVTD01000025.1"/>
</dbReference>
<name>A0A2T0RDQ1_9RHOB</name>
<dbReference type="InterPro" id="IPR009061">
    <property type="entry name" value="DNA-bd_dom_put_sf"/>
</dbReference>
<dbReference type="AlphaFoldDB" id="A0A2T0RDQ1"/>
<comment type="caution">
    <text evidence="2">The sequence shown here is derived from an EMBL/GenBank/DDBJ whole genome shotgun (WGS) entry which is preliminary data.</text>
</comment>
<organism evidence="2 3">
    <name type="scientific">Aliiruegeria haliotis</name>
    <dbReference type="NCBI Taxonomy" id="1280846"/>
    <lineage>
        <taxon>Bacteria</taxon>
        <taxon>Pseudomonadati</taxon>
        <taxon>Pseudomonadota</taxon>
        <taxon>Alphaproteobacteria</taxon>
        <taxon>Rhodobacterales</taxon>
        <taxon>Roseobacteraceae</taxon>
        <taxon>Aliiruegeria</taxon>
    </lineage>
</organism>
<dbReference type="OrthoDB" id="8452166at2"/>